<keyword evidence="2" id="KW-1133">Transmembrane helix</keyword>
<name>A0A077ZPM5_STYLE</name>
<evidence type="ECO:0000313" key="3">
    <source>
        <dbReference type="EMBL" id="CDW71848.1"/>
    </source>
</evidence>
<feature type="compositionally biased region" description="Polar residues" evidence="1">
    <location>
        <begin position="1586"/>
        <end position="1596"/>
    </location>
</feature>
<keyword evidence="2" id="KW-0472">Membrane</keyword>
<dbReference type="OrthoDB" id="307497at2759"/>
<proteinExistence type="predicted"/>
<evidence type="ECO:0000256" key="2">
    <source>
        <dbReference type="SAM" id="Phobius"/>
    </source>
</evidence>
<sequence>MIRIFLDTCTAVSASGYVESPALTTTISLRNLLSGIERIQFYYLKHWLQCWINWIRIKKLKLCEQVFIESPYIAAATVATSAGSNGATSTWTISIPLSNKIPAYGKINLTFKPLTSSYTSYATAQQVLSTSSTFTCKYASVIFLFQLLKATTSCSSSKLAVSTSQSSVLITFSSSVLAAGGTLQLLVANAKNPLSSQPYTGLTMISYENSNLIDTYTLQTGVSTSSASQSGTTSNIYNSKTLIKDTNAEYFFQFTTINPIPSSGFLQITVGSGITLPASFSSWVFKAYDTEVSGASFSASGQVLTVKNIISTYLKGGTDYQFSITGWTNPIDTTAVSFSIVTAEATSGTTYSIDTFSGFQIQAALGAIYVLSLKPTDDSRMLLFPTNYTIQIQCKTSIASTDYLEIIFPSEFDVADSSSCKISGFYQTSTTCTSSSSSRTITIKKLSTSAISSMNTITFTVNSIRNPAIYDKSNQIIFNHKTSIGVIQDSGKYYVPKNTYTQSYINTFKVTPGTTQAGGKVISYQFSISPAAYIPKGALIAIYLPEEVTINSASNIEFSCGGTLSGFTSSPLLCQVKSSNKIVIQKGFTSAKSVNDPPTISFTIPSLNNPRSLEPSKIFGAQILDSSSRVIYAWNNTETPYATMKTSGVPSKFLLSRTSTQNSNLTNYIFNITPSLYYQDNDVIKIVAPSPIVFTNSSSCKGLVSLASTLTCKKSTDFKSIEIKLSTSRMRYLAQIASGSLISIQVSNVQNSVSTKMTSSGFAVYAQTSNGYVIESSTTGPYVVNTEAAVLNSQKANVQPSNYIENKSAVYQFQFVTTGFQQNMRIKITLPTQINFIGTSLKCRGIHGVDKQNLTCIINSADKSFSISDALTNQEIAPNNITFSVDSLLNPTKRELTSSFKIETFTNDSYAIDKLTADLALDFFCVYPCKTCNQSNSSQCFSCYSFVSEKYFFQDQCFEDCPAGYFNRDNNTCGKCNSPCAKCKSTADLCTSCIDLYVLGGNGQCYEKVIIANLYPFPFSVFAVFATFSAWITKCFAKKTKFLQSAIALCAFPEMIAWISATFMLSQFGMAFSAFLVFIGIAIHILMNFTYCLLHQRIFLRRSDQKYLDFFRTHNNCNRITLVVSFVFSFKFHMISLSHCANGEHLKGSWNKFQWLLWNAIVLLYIILSLAPMVFGCIHEILMAPEKMFTFTWYITLDCIIVTIYMAILLIILLIRYAPCIISRRKNKALLYNRVENENSLLNDDQNQHTKLNIQKLNELDKEKFERQIETDEGDAKTRRRDTQQNEEQAEIEQLQNFIKQLEKESLIIEQDERKDIIDERSKILKEEEDKLLEKQPEELRDVKKDFLNQVDKRVSLKIEPWEIEQPTPEPEPIILPRINPVSESVYNYYEQLFSNERGIKLPKASFENLKQDERSGFKNEIGGQILPKKRIFEKVEYEIQENDQQETDDDLDEIEMKDEVADDVKLRNNVLYSDKSESSIDDMMEDTPSNYNIPNGRLDGKSLGLKALLLQAKKQGIKLDVEKTGTGLKLAGNNNILTKPPRVKEEEEKKFINNLFRNSNDLNQATGRSNNLNTNNSLKHDSLEHTGNMNENSTLEIMEKNQKKKKKVQNQKQFKESPEQDKIKGMISKNATQDLDANKKSSKMLSKSPVKNNNEDIGKVKANNFF</sequence>
<dbReference type="SUPFAM" id="SSF57184">
    <property type="entry name" value="Growth factor receptor domain"/>
    <property type="match status" value="1"/>
</dbReference>
<organism evidence="3 4">
    <name type="scientific">Stylonychia lemnae</name>
    <name type="common">Ciliate</name>
    <dbReference type="NCBI Taxonomy" id="5949"/>
    <lineage>
        <taxon>Eukaryota</taxon>
        <taxon>Sar</taxon>
        <taxon>Alveolata</taxon>
        <taxon>Ciliophora</taxon>
        <taxon>Intramacronucleata</taxon>
        <taxon>Spirotrichea</taxon>
        <taxon>Stichotrichia</taxon>
        <taxon>Sporadotrichida</taxon>
        <taxon>Oxytrichidae</taxon>
        <taxon>Stylonychinae</taxon>
        <taxon>Stylonychia</taxon>
    </lineage>
</organism>
<feature type="compositionally biased region" description="Polar residues" evidence="1">
    <location>
        <begin position="1644"/>
        <end position="1653"/>
    </location>
</feature>
<dbReference type="SMART" id="SM00261">
    <property type="entry name" value="FU"/>
    <property type="match status" value="2"/>
</dbReference>
<dbReference type="InterPro" id="IPR006212">
    <property type="entry name" value="Furin_repeat"/>
</dbReference>
<feature type="region of interest" description="Disordered" evidence="1">
    <location>
        <begin position="1562"/>
        <end position="1667"/>
    </location>
</feature>
<evidence type="ECO:0000313" key="4">
    <source>
        <dbReference type="Proteomes" id="UP000039865"/>
    </source>
</evidence>
<feature type="transmembrane region" description="Helical" evidence="2">
    <location>
        <begin position="1071"/>
        <end position="1095"/>
    </location>
</feature>
<feature type="transmembrane region" description="Helical" evidence="2">
    <location>
        <begin position="1045"/>
        <end position="1065"/>
    </location>
</feature>
<keyword evidence="2" id="KW-0812">Transmembrane</keyword>
<dbReference type="OMA" id="LFQWRII"/>
<dbReference type="PANTHER" id="PTHR23275">
    <property type="entry name" value="CABRIOLET.-RELATED"/>
    <property type="match status" value="1"/>
</dbReference>
<dbReference type="EMBL" id="CCKQ01000753">
    <property type="protein sequence ID" value="CDW71848.1"/>
    <property type="molecule type" value="Genomic_DNA"/>
</dbReference>
<feature type="compositionally biased region" description="Basic and acidic residues" evidence="1">
    <location>
        <begin position="1614"/>
        <end position="1625"/>
    </location>
</feature>
<reference evidence="3 4" key="1">
    <citation type="submission" date="2014-06" db="EMBL/GenBank/DDBJ databases">
        <authorList>
            <person name="Swart Estienne"/>
        </authorList>
    </citation>
    <scope>NUCLEOTIDE SEQUENCE [LARGE SCALE GENOMIC DNA]</scope>
    <source>
        <strain evidence="3 4">130c</strain>
    </source>
</reference>
<feature type="compositionally biased region" description="Polar residues" evidence="1">
    <location>
        <begin position="1562"/>
        <end position="1578"/>
    </location>
</feature>
<dbReference type="InterPro" id="IPR052798">
    <property type="entry name" value="Giardia_VSA"/>
</dbReference>
<accession>A0A077ZPM5</accession>
<feature type="transmembrane region" description="Helical" evidence="2">
    <location>
        <begin position="1191"/>
        <end position="1218"/>
    </location>
</feature>
<gene>
    <name evidence="3" type="primary">Contig10688.g11431</name>
    <name evidence="3" type="ORF">STYLEM_798</name>
</gene>
<feature type="transmembrane region" description="Helical" evidence="2">
    <location>
        <begin position="1155"/>
        <end position="1179"/>
    </location>
</feature>
<evidence type="ECO:0000256" key="1">
    <source>
        <dbReference type="SAM" id="MobiDB-lite"/>
    </source>
</evidence>
<dbReference type="Gene3D" id="2.10.220.10">
    <property type="entry name" value="Hormone Receptor, Insulin-like Growth Factor Receptor 1, Chain A, domain 2"/>
    <property type="match status" value="1"/>
</dbReference>
<dbReference type="PANTHER" id="PTHR23275:SF100">
    <property type="entry name" value="EGF-LIKE DOMAIN-CONTAINING PROTEIN"/>
    <property type="match status" value="1"/>
</dbReference>
<dbReference type="InParanoid" id="A0A077ZPM5"/>
<protein>
    <submittedName>
        <fullName evidence="3">Uncharacterized protein</fullName>
    </submittedName>
</protein>
<feature type="region of interest" description="Disordered" evidence="1">
    <location>
        <begin position="1268"/>
        <end position="1288"/>
    </location>
</feature>
<feature type="transmembrane region" description="Helical" evidence="2">
    <location>
        <begin position="1116"/>
        <end position="1135"/>
    </location>
</feature>
<feature type="transmembrane region" description="Helical" evidence="2">
    <location>
        <begin position="1014"/>
        <end position="1033"/>
    </location>
</feature>
<dbReference type="CDD" id="cd00064">
    <property type="entry name" value="FU"/>
    <property type="match status" value="1"/>
</dbReference>
<dbReference type="InterPro" id="IPR009030">
    <property type="entry name" value="Growth_fac_rcpt_cys_sf"/>
</dbReference>
<dbReference type="Proteomes" id="UP000039865">
    <property type="component" value="Unassembled WGS sequence"/>
</dbReference>
<keyword evidence="4" id="KW-1185">Reference proteome</keyword>
<feature type="compositionally biased region" description="Basic and acidic residues" evidence="1">
    <location>
        <begin position="1268"/>
        <end position="1284"/>
    </location>
</feature>